<comment type="similarity">
    <text evidence="2">Belongs to the GerABKC lipoprotein family.</text>
</comment>
<comment type="subcellular location">
    <subcellularLocation>
        <location evidence="1">Membrane</location>
        <topology evidence="1">Lipid-anchor</topology>
    </subcellularLocation>
</comment>
<dbReference type="Proteomes" id="UP001178322">
    <property type="component" value="Chromosome"/>
</dbReference>
<dbReference type="PROSITE" id="PS51257">
    <property type="entry name" value="PROKAR_LIPOPROTEIN"/>
    <property type="match status" value="1"/>
</dbReference>
<evidence type="ECO:0000259" key="9">
    <source>
        <dbReference type="Pfam" id="PF05504"/>
    </source>
</evidence>
<dbReference type="PANTHER" id="PTHR35789">
    <property type="entry name" value="SPORE GERMINATION PROTEIN B3"/>
    <property type="match status" value="1"/>
</dbReference>
<evidence type="ECO:0000256" key="4">
    <source>
        <dbReference type="ARBA" id="ARBA00022729"/>
    </source>
</evidence>
<evidence type="ECO:0000313" key="12">
    <source>
        <dbReference type="Proteomes" id="UP001178322"/>
    </source>
</evidence>
<feature type="domain" description="Spore germination protein N-terminal" evidence="10">
    <location>
        <begin position="23"/>
        <end position="197"/>
    </location>
</feature>
<evidence type="ECO:0000259" key="10">
    <source>
        <dbReference type="Pfam" id="PF25198"/>
    </source>
</evidence>
<feature type="domain" description="Spore germination GerAC-like C-terminal" evidence="9">
    <location>
        <begin position="219"/>
        <end position="371"/>
    </location>
</feature>
<name>A0AAX3X3Q8_9BACI</name>
<dbReference type="RefSeq" id="WP_283872109.1">
    <property type="nucleotide sequence ID" value="NZ_CP126101.1"/>
</dbReference>
<proteinExistence type="inferred from homology"/>
<keyword evidence="5" id="KW-0472">Membrane</keyword>
<dbReference type="InterPro" id="IPR057336">
    <property type="entry name" value="GerAC_N"/>
</dbReference>
<evidence type="ECO:0000256" key="1">
    <source>
        <dbReference type="ARBA" id="ARBA00004635"/>
    </source>
</evidence>
<dbReference type="Pfam" id="PF25198">
    <property type="entry name" value="Spore_GerAC_N"/>
    <property type="match status" value="1"/>
</dbReference>
<dbReference type="AlphaFoldDB" id="A0AAX3X3Q8"/>
<evidence type="ECO:0000256" key="3">
    <source>
        <dbReference type="ARBA" id="ARBA00022544"/>
    </source>
</evidence>
<evidence type="ECO:0000256" key="7">
    <source>
        <dbReference type="ARBA" id="ARBA00023288"/>
    </source>
</evidence>
<evidence type="ECO:0000256" key="8">
    <source>
        <dbReference type="SAM" id="SignalP"/>
    </source>
</evidence>
<keyword evidence="3" id="KW-0309">Germination</keyword>
<evidence type="ECO:0000256" key="5">
    <source>
        <dbReference type="ARBA" id="ARBA00023136"/>
    </source>
</evidence>
<dbReference type="InterPro" id="IPR046953">
    <property type="entry name" value="Spore_GerAC-like_C"/>
</dbReference>
<accession>A0AAX3X3Q8</accession>
<dbReference type="PANTHER" id="PTHR35789:SF1">
    <property type="entry name" value="SPORE GERMINATION PROTEIN B3"/>
    <property type="match status" value="1"/>
</dbReference>
<keyword evidence="7" id="KW-0449">Lipoprotein</keyword>
<gene>
    <name evidence="11" type="ORF">QNH24_10695</name>
</gene>
<dbReference type="InterPro" id="IPR008844">
    <property type="entry name" value="Spore_GerAC-like"/>
</dbReference>
<dbReference type="EMBL" id="CP126101">
    <property type="protein sequence ID" value="WHY53673.1"/>
    <property type="molecule type" value="Genomic_DNA"/>
</dbReference>
<dbReference type="GO" id="GO:0016020">
    <property type="term" value="C:membrane"/>
    <property type="evidence" value="ECO:0007669"/>
    <property type="project" value="UniProtKB-SubCell"/>
</dbReference>
<evidence type="ECO:0000256" key="6">
    <source>
        <dbReference type="ARBA" id="ARBA00023139"/>
    </source>
</evidence>
<protein>
    <submittedName>
        <fullName evidence="11">Ger(X)C family spore germination protein</fullName>
    </submittedName>
</protein>
<keyword evidence="4 8" id="KW-0732">Signal</keyword>
<dbReference type="InterPro" id="IPR038501">
    <property type="entry name" value="Spore_GerAC_C_sf"/>
</dbReference>
<evidence type="ECO:0000313" key="11">
    <source>
        <dbReference type="EMBL" id="WHY53673.1"/>
    </source>
</evidence>
<reference evidence="11" key="1">
    <citation type="submission" date="2023-05" db="EMBL/GenBank/DDBJ databases">
        <title>Comparative genomics of Bacillaceae isolates and their secondary metabolite potential.</title>
        <authorList>
            <person name="Song L."/>
            <person name="Nielsen L.J."/>
            <person name="Mohite O."/>
            <person name="Xu X."/>
            <person name="Weber T."/>
            <person name="Kovacs A.T."/>
        </authorList>
    </citation>
    <scope>NUCLEOTIDE SEQUENCE</scope>
    <source>
        <strain evidence="11">LY1</strain>
    </source>
</reference>
<dbReference type="Gene3D" id="3.30.300.210">
    <property type="entry name" value="Nutrient germinant receptor protein C, domain 3"/>
    <property type="match status" value="1"/>
</dbReference>
<dbReference type="Pfam" id="PF05504">
    <property type="entry name" value="Spore_GerAC"/>
    <property type="match status" value="1"/>
</dbReference>
<evidence type="ECO:0000256" key="2">
    <source>
        <dbReference type="ARBA" id="ARBA00007886"/>
    </source>
</evidence>
<sequence>MKRKIILTICFTMILFLSGCWDVSEPQRMYYVHGVGVDFKDNKYEVYIQLINFADVAKSETPSPETTPSEIGHAKGDTMEEAIYNIYRSVDQEIFWGHMTYAIFTEEVLKSEHAISVIDSFLRFRETRYQIFAHCTKDSLEEILLITPLVNKPLTSSKLSSPLNTKALETFIEPVDLRSLIIGLNEPSHEVALSLVSINESWESKNEKPAKETSVNGNCILSKDGFKGTMKGNTARGTQWMLTKKNRGDITIQVDDSERDYLTLDLEKIDLDVKPIVKNNQVTFEIDIKFNATLNGFKTKVTSDEIRKGIIKKVKEEIKTTYEEGLKLNVDIYRLSEYLYRDKVKVWKKIENDGKIPLTKESISKINVYVNKINPGRKTFEETIVE</sequence>
<dbReference type="NCBIfam" id="TIGR02887">
    <property type="entry name" value="spore_ger_x_C"/>
    <property type="match status" value="1"/>
</dbReference>
<feature type="signal peptide" evidence="8">
    <location>
        <begin position="1"/>
        <end position="22"/>
    </location>
</feature>
<keyword evidence="6" id="KW-0564">Palmitate</keyword>
<dbReference type="GO" id="GO:0009847">
    <property type="term" value="P:spore germination"/>
    <property type="evidence" value="ECO:0007669"/>
    <property type="project" value="InterPro"/>
</dbReference>
<organism evidence="11 12">
    <name type="scientific">Lysinibacillus pakistanensis</name>
    <dbReference type="NCBI Taxonomy" id="759811"/>
    <lineage>
        <taxon>Bacteria</taxon>
        <taxon>Bacillati</taxon>
        <taxon>Bacillota</taxon>
        <taxon>Bacilli</taxon>
        <taxon>Bacillales</taxon>
        <taxon>Bacillaceae</taxon>
        <taxon>Lysinibacillus</taxon>
    </lineage>
</organism>
<feature type="chain" id="PRO_5043365630" evidence="8">
    <location>
        <begin position="23"/>
        <end position="386"/>
    </location>
</feature>